<protein>
    <recommendedName>
        <fullName evidence="8">phosphopantothenoylcysteine decarboxylase</fullName>
        <ecNumber evidence="8">4.1.1.36</ecNumber>
    </recommendedName>
</protein>
<dbReference type="EMBL" id="JAYMYS010000004">
    <property type="protein sequence ID" value="KAK7394866.1"/>
    <property type="molecule type" value="Genomic_DNA"/>
</dbReference>
<keyword evidence="3" id="KW-0288">FMN</keyword>
<keyword evidence="4" id="KW-0456">Lyase</keyword>
<evidence type="ECO:0000259" key="9">
    <source>
        <dbReference type="Pfam" id="PF02441"/>
    </source>
</evidence>
<dbReference type="GO" id="GO:0010181">
    <property type="term" value="F:FMN binding"/>
    <property type="evidence" value="ECO:0007669"/>
    <property type="project" value="TreeGrafter"/>
</dbReference>
<keyword evidence="4" id="KW-0210">Decarboxylase</keyword>
<dbReference type="SUPFAM" id="SSF52507">
    <property type="entry name" value="Homo-oligomeric flavin-containing Cys decarboxylases, HFCD"/>
    <property type="match status" value="1"/>
</dbReference>
<evidence type="ECO:0000313" key="10">
    <source>
        <dbReference type="EMBL" id="KAK7394866.1"/>
    </source>
</evidence>
<keyword evidence="5" id="KW-0173">Coenzyme A biosynthesis</keyword>
<evidence type="ECO:0000256" key="2">
    <source>
        <dbReference type="ARBA" id="ARBA00022604"/>
    </source>
</evidence>
<dbReference type="InterPro" id="IPR036551">
    <property type="entry name" value="Flavin_trans-like"/>
</dbReference>
<dbReference type="PANTHER" id="PTHR14359">
    <property type="entry name" value="HOMO-OLIGOMERIC FLAVIN CONTAINING CYS DECARBOXYLASE FAMILY"/>
    <property type="match status" value="1"/>
</dbReference>
<evidence type="ECO:0000256" key="4">
    <source>
        <dbReference type="ARBA" id="ARBA00022793"/>
    </source>
</evidence>
<dbReference type="Proteomes" id="UP001386955">
    <property type="component" value="Unassembled WGS sequence"/>
</dbReference>
<evidence type="ECO:0000256" key="3">
    <source>
        <dbReference type="ARBA" id="ARBA00022643"/>
    </source>
</evidence>
<comment type="similarity">
    <text evidence="6">Belongs to the HFCD (homooligomeric flavin containing Cys decarboxylase) superfamily.</text>
</comment>
<evidence type="ECO:0000256" key="8">
    <source>
        <dbReference type="ARBA" id="ARBA00066422"/>
    </source>
</evidence>
<sequence>MDAVNFKAKSCVERKPRILLACGCKDGAKFELLCHEFSKWARLAVCVTQSSLCFIDSEKIPRAVKFCGPRRSDSNTIKLLEWADIMVIAPLSPHTLAKIAGGICDHLLTSVVRGWDPNKPFYAATSTEPFRWEDPLTEEQSKKCIDKHCYHRTHFI</sequence>
<accession>A0AAN9SFA5</accession>
<comment type="caution">
    <text evidence="10">The sequence shown here is derived from an EMBL/GenBank/DDBJ whole genome shotgun (WGS) entry which is preliminary data.</text>
</comment>
<proteinExistence type="inferred from homology"/>
<evidence type="ECO:0000256" key="7">
    <source>
        <dbReference type="ARBA" id="ARBA00060685"/>
    </source>
</evidence>
<dbReference type="InterPro" id="IPR003382">
    <property type="entry name" value="Flavoprotein"/>
</dbReference>
<name>A0AAN9SFA5_PSOTE</name>
<dbReference type="GO" id="GO:0004633">
    <property type="term" value="F:phosphopantothenoylcysteine decarboxylase activity"/>
    <property type="evidence" value="ECO:0007669"/>
    <property type="project" value="UniProtKB-EC"/>
</dbReference>
<keyword evidence="11" id="KW-1185">Reference proteome</keyword>
<evidence type="ECO:0000256" key="1">
    <source>
        <dbReference type="ARBA" id="ARBA00001917"/>
    </source>
</evidence>
<evidence type="ECO:0000256" key="6">
    <source>
        <dbReference type="ARBA" id="ARBA00038350"/>
    </source>
</evidence>
<dbReference type="Pfam" id="PF02441">
    <property type="entry name" value="Flavoprotein"/>
    <property type="match status" value="1"/>
</dbReference>
<dbReference type="AlphaFoldDB" id="A0AAN9SFA5"/>
<dbReference type="GO" id="GO:0071513">
    <property type="term" value="C:phosphopantothenoylcysteine decarboxylase complex"/>
    <property type="evidence" value="ECO:0007669"/>
    <property type="project" value="TreeGrafter"/>
</dbReference>
<reference evidence="10 11" key="1">
    <citation type="submission" date="2024-01" db="EMBL/GenBank/DDBJ databases">
        <title>The genomes of 5 underutilized Papilionoideae crops provide insights into root nodulation and disease resistanc.</title>
        <authorList>
            <person name="Jiang F."/>
        </authorList>
    </citation>
    <scope>NUCLEOTIDE SEQUENCE [LARGE SCALE GENOMIC DNA]</scope>
    <source>
        <strain evidence="10">DUOXIRENSHENG_FW03</strain>
        <tissue evidence="10">Leaves</tissue>
    </source>
</reference>
<comment type="pathway">
    <text evidence="7">Cofactor biosynthesis; coenzyme A biosynthesis; CoA from (R)-pantothenate: step 3/5.</text>
</comment>
<feature type="domain" description="Flavoprotein" evidence="9">
    <location>
        <begin position="28"/>
        <end position="111"/>
    </location>
</feature>
<dbReference type="Gene3D" id="3.40.50.1950">
    <property type="entry name" value="Flavin prenyltransferase-like"/>
    <property type="match status" value="1"/>
</dbReference>
<comment type="cofactor">
    <cofactor evidence="1">
        <name>FMN</name>
        <dbReference type="ChEBI" id="CHEBI:58210"/>
    </cofactor>
</comment>
<gene>
    <name evidence="10" type="ORF">VNO78_15407</name>
</gene>
<evidence type="ECO:0000313" key="11">
    <source>
        <dbReference type="Proteomes" id="UP001386955"/>
    </source>
</evidence>
<dbReference type="GO" id="GO:0015937">
    <property type="term" value="P:coenzyme A biosynthetic process"/>
    <property type="evidence" value="ECO:0007669"/>
    <property type="project" value="UniProtKB-KW"/>
</dbReference>
<organism evidence="10 11">
    <name type="scientific">Psophocarpus tetragonolobus</name>
    <name type="common">Winged bean</name>
    <name type="synonym">Dolichos tetragonolobus</name>
    <dbReference type="NCBI Taxonomy" id="3891"/>
    <lineage>
        <taxon>Eukaryota</taxon>
        <taxon>Viridiplantae</taxon>
        <taxon>Streptophyta</taxon>
        <taxon>Embryophyta</taxon>
        <taxon>Tracheophyta</taxon>
        <taxon>Spermatophyta</taxon>
        <taxon>Magnoliopsida</taxon>
        <taxon>eudicotyledons</taxon>
        <taxon>Gunneridae</taxon>
        <taxon>Pentapetalae</taxon>
        <taxon>rosids</taxon>
        <taxon>fabids</taxon>
        <taxon>Fabales</taxon>
        <taxon>Fabaceae</taxon>
        <taxon>Papilionoideae</taxon>
        <taxon>50 kb inversion clade</taxon>
        <taxon>NPAAA clade</taxon>
        <taxon>indigoferoid/millettioid clade</taxon>
        <taxon>Phaseoleae</taxon>
        <taxon>Psophocarpus</taxon>
    </lineage>
</organism>
<dbReference type="PANTHER" id="PTHR14359:SF6">
    <property type="entry name" value="PHOSPHOPANTOTHENOYLCYSTEINE DECARBOXYLASE"/>
    <property type="match status" value="1"/>
</dbReference>
<evidence type="ECO:0000256" key="5">
    <source>
        <dbReference type="ARBA" id="ARBA00022993"/>
    </source>
</evidence>
<keyword evidence="2" id="KW-0341">Growth regulation</keyword>
<keyword evidence="3" id="KW-0285">Flavoprotein</keyword>
<dbReference type="EC" id="4.1.1.36" evidence="8"/>